<sequence length="165" mass="19956">MLKFLNELENLPEVVNKFMETIKVLFKKKIINKVIKETLKQIGQSFLSFPDQINQKEFKKLLKDIQSMNINQKIQYLKKETINVYDILDLLDHNIFYEDEYLCYFNALKTLHTPDSSFHIKITLEDIYEYLDTTIDWQKEMIQYLKNCSSDRKKEIEKYINQIQI</sequence>
<name>A0A7X2T4L0_9FIRM</name>
<evidence type="ECO:0000313" key="1">
    <source>
        <dbReference type="EMBL" id="MSS01956.1"/>
    </source>
</evidence>
<comment type="caution">
    <text evidence="1">The sequence shown here is derived from an EMBL/GenBank/DDBJ whole genome shotgun (WGS) entry which is preliminary data.</text>
</comment>
<dbReference type="Proteomes" id="UP000470082">
    <property type="component" value="Unassembled WGS sequence"/>
</dbReference>
<accession>A0A7X2T4L0</accession>
<evidence type="ECO:0000313" key="2">
    <source>
        <dbReference type="Proteomes" id="UP000470082"/>
    </source>
</evidence>
<proteinExistence type="predicted"/>
<dbReference type="RefSeq" id="WP_154460710.1">
    <property type="nucleotide sequence ID" value="NZ_VUMM01000016.1"/>
</dbReference>
<organism evidence="1 2">
    <name type="scientific">Floccifex porci</name>
    <dbReference type="NCBI Taxonomy" id="2606629"/>
    <lineage>
        <taxon>Bacteria</taxon>
        <taxon>Bacillati</taxon>
        <taxon>Bacillota</taxon>
        <taxon>Erysipelotrichia</taxon>
        <taxon>Erysipelotrichales</taxon>
        <taxon>Erysipelotrichaceae</taxon>
        <taxon>Floccifex</taxon>
    </lineage>
</organism>
<keyword evidence="2" id="KW-1185">Reference proteome</keyword>
<protein>
    <submittedName>
        <fullName evidence="1">Uncharacterized protein</fullName>
    </submittedName>
</protein>
<dbReference type="AlphaFoldDB" id="A0A7X2T4L0"/>
<reference evidence="1 2" key="1">
    <citation type="submission" date="2019-08" db="EMBL/GenBank/DDBJ databases">
        <title>In-depth cultivation of the pig gut microbiome towards novel bacterial diversity and tailored functional studies.</title>
        <authorList>
            <person name="Wylensek D."/>
            <person name="Hitch T.C.A."/>
            <person name="Clavel T."/>
        </authorList>
    </citation>
    <scope>NUCLEOTIDE SEQUENCE [LARGE SCALE GENOMIC DNA]</scope>
    <source>
        <strain evidence="1 2">LKV-178-WT-2G</strain>
    </source>
</reference>
<dbReference type="EMBL" id="VUMM01000016">
    <property type="protein sequence ID" value="MSS01956.1"/>
    <property type="molecule type" value="Genomic_DNA"/>
</dbReference>
<gene>
    <name evidence="1" type="ORF">FYJ50_07600</name>
</gene>